<dbReference type="PANTHER" id="PTHR46847:SF1">
    <property type="entry name" value="D-ALLOSE-BINDING PERIPLASMIC PROTEIN-RELATED"/>
    <property type="match status" value="1"/>
</dbReference>
<dbReference type="GO" id="GO:0030313">
    <property type="term" value="C:cell envelope"/>
    <property type="evidence" value="ECO:0007669"/>
    <property type="project" value="UniProtKB-SubCell"/>
</dbReference>
<evidence type="ECO:0000313" key="7">
    <source>
        <dbReference type="Proteomes" id="UP000824260"/>
    </source>
</evidence>
<dbReference type="SUPFAM" id="SSF53822">
    <property type="entry name" value="Periplasmic binding protein-like I"/>
    <property type="match status" value="1"/>
</dbReference>
<accession>A0A9D1CXF7</accession>
<sequence>MKRVLSILVCVLLVLSSFCAFAEEEDTIKWGTCVVGIDDYTNAILTGGRDICEEFGWEHYEYSAEYDVQKQVNAIESAITAGLDGMFIQDLDFVSVAPIIKKALDAGMLIIVPETFRDYMDEYENHENLYYVYWDEEELGYLLGDALFTEMEEAGKSQVYCIAGTQGRVVITNRTNGYLRALEEHPDINSINIVYIENDDRSKAMAAAEDALISNPEVEAFFVQNEAMGWGVQEACELAGRTDIMIAVCDCSTTTREMIKDGRLTVTGIDGVPWVGTVSGAKILKAKLDGTPLEDAVDWYDMDQHLVLSTNEIYTAETIDNYTAIY</sequence>
<organism evidence="6 7">
    <name type="scientific">Candidatus Pullichristensenella stercorigallinarum</name>
    <dbReference type="NCBI Taxonomy" id="2840909"/>
    <lineage>
        <taxon>Bacteria</taxon>
        <taxon>Bacillati</taxon>
        <taxon>Bacillota</taxon>
        <taxon>Clostridia</taxon>
        <taxon>Candidatus Pullichristensenella</taxon>
    </lineage>
</organism>
<name>A0A9D1CXF7_9FIRM</name>
<evidence type="ECO:0000256" key="4">
    <source>
        <dbReference type="SAM" id="SignalP"/>
    </source>
</evidence>
<reference evidence="6" key="2">
    <citation type="journal article" date="2021" name="PeerJ">
        <title>Extensive microbial diversity within the chicken gut microbiome revealed by metagenomics and culture.</title>
        <authorList>
            <person name="Gilroy R."/>
            <person name="Ravi A."/>
            <person name="Getino M."/>
            <person name="Pursley I."/>
            <person name="Horton D.L."/>
            <person name="Alikhan N.F."/>
            <person name="Baker D."/>
            <person name="Gharbi K."/>
            <person name="Hall N."/>
            <person name="Watson M."/>
            <person name="Adriaenssens E.M."/>
            <person name="Foster-Nyarko E."/>
            <person name="Jarju S."/>
            <person name="Secka A."/>
            <person name="Antonio M."/>
            <person name="Oren A."/>
            <person name="Chaudhuri R.R."/>
            <person name="La Ragione R."/>
            <person name="Hildebrand F."/>
            <person name="Pallen M.J."/>
        </authorList>
    </citation>
    <scope>NUCLEOTIDE SEQUENCE</scope>
    <source>
        <strain evidence="6">ChiSjej6B24-2974</strain>
    </source>
</reference>
<evidence type="ECO:0000256" key="1">
    <source>
        <dbReference type="ARBA" id="ARBA00004196"/>
    </source>
</evidence>
<dbReference type="Proteomes" id="UP000824260">
    <property type="component" value="Unassembled WGS sequence"/>
</dbReference>
<dbReference type="InterPro" id="IPR025997">
    <property type="entry name" value="SBP_2_dom"/>
</dbReference>
<dbReference type="InterPro" id="IPR028082">
    <property type="entry name" value="Peripla_BP_I"/>
</dbReference>
<reference evidence="6" key="1">
    <citation type="submission" date="2020-10" db="EMBL/GenBank/DDBJ databases">
        <authorList>
            <person name="Gilroy R."/>
        </authorList>
    </citation>
    <scope>NUCLEOTIDE SEQUENCE</scope>
    <source>
        <strain evidence="6">ChiSjej6B24-2974</strain>
    </source>
</reference>
<feature type="chain" id="PRO_5039314418" evidence="4">
    <location>
        <begin position="23"/>
        <end position="326"/>
    </location>
</feature>
<evidence type="ECO:0000259" key="5">
    <source>
        <dbReference type="Pfam" id="PF13407"/>
    </source>
</evidence>
<protein>
    <submittedName>
        <fullName evidence="6">Sugar ABC transporter substrate-binding protein</fullName>
    </submittedName>
</protein>
<keyword evidence="3 4" id="KW-0732">Signal</keyword>
<comment type="subcellular location">
    <subcellularLocation>
        <location evidence="1">Cell envelope</location>
    </subcellularLocation>
</comment>
<comment type="similarity">
    <text evidence="2">Belongs to the bacterial solute-binding protein 2 family.</text>
</comment>
<evidence type="ECO:0000313" key="6">
    <source>
        <dbReference type="EMBL" id="HIQ83796.1"/>
    </source>
</evidence>
<dbReference type="PANTHER" id="PTHR46847">
    <property type="entry name" value="D-ALLOSE-BINDING PERIPLASMIC PROTEIN-RELATED"/>
    <property type="match status" value="1"/>
</dbReference>
<evidence type="ECO:0000256" key="2">
    <source>
        <dbReference type="ARBA" id="ARBA00007639"/>
    </source>
</evidence>
<dbReference type="EMBL" id="DVFZ01000108">
    <property type="protein sequence ID" value="HIQ83796.1"/>
    <property type="molecule type" value="Genomic_DNA"/>
</dbReference>
<evidence type="ECO:0000256" key="3">
    <source>
        <dbReference type="ARBA" id="ARBA00022729"/>
    </source>
</evidence>
<dbReference type="AlphaFoldDB" id="A0A9D1CXF7"/>
<gene>
    <name evidence="6" type="ORF">IAA52_11935</name>
</gene>
<proteinExistence type="inferred from homology"/>
<dbReference type="Gene3D" id="3.40.50.2300">
    <property type="match status" value="2"/>
</dbReference>
<comment type="caution">
    <text evidence="6">The sequence shown here is derived from an EMBL/GenBank/DDBJ whole genome shotgun (WGS) entry which is preliminary data.</text>
</comment>
<dbReference type="GO" id="GO:0030246">
    <property type="term" value="F:carbohydrate binding"/>
    <property type="evidence" value="ECO:0007669"/>
    <property type="project" value="UniProtKB-ARBA"/>
</dbReference>
<feature type="domain" description="Periplasmic binding protein" evidence="5">
    <location>
        <begin position="38"/>
        <end position="290"/>
    </location>
</feature>
<feature type="signal peptide" evidence="4">
    <location>
        <begin position="1"/>
        <end position="22"/>
    </location>
</feature>
<dbReference type="Pfam" id="PF13407">
    <property type="entry name" value="Peripla_BP_4"/>
    <property type="match status" value="1"/>
</dbReference>
<dbReference type="CDD" id="cd01536">
    <property type="entry name" value="PBP1_ABC_sugar_binding-like"/>
    <property type="match status" value="1"/>
</dbReference>